<dbReference type="PANTHER" id="PTHR36844:SF1">
    <property type="entry name" value="PROTEASE PRSW"/>
    <property type="match status" value="1"/>
</dbReference>
<feature type="transmembrane region" description="Helical" evidence="1">
    <location>
        <begin position="167"/>
        <end position="186"/>
    </location>
</feature>
<comment type="caution">
    <text evidence="2">The sequence shown here is derived from an EMBL/GenBank/DDBJ whole genome shotgun (WGS) entry which is preliminary data.</text>
</comment>
<keyword evidence="1" id="KW-1133">Transmembrane helix</keyword>
<dbReference type="Pfam" id="PF13367">
    <property type="entry name" value="PrsW-protease"/>
    <property type="match status" value="1"/>
</dbReference>
<evidence type="ECO:0000313" key="2">
    <source>
        <dbReference type="EMBL" id="MEV5505347.1"/>
    </source>
</evidence>
<protein>
    <submittedName>
        <fullName evidence="2">PrsW family glutamic-type intramembrane protease</fullName>
        <ecNumber evidence="2">3.4.-.-</ecNumber>
    </submittedName>
</protein>
<feature type="transmembrane region" description="Helical" evidence="1">
    <location>
        <begin position="90"/>
        <end position="110"/>
    </location>
</feature>
<feature type="transmembrane region" description="Helical" evidence="1">
    <location>
        <begin position="242"/>
        <end position="264"/>
    </location>
</feature>
<feature type="transmembrane region" description="Helical" evidence="1">
    <location>
        <begin position="122"/>
        <end position="147"/>
    </location>
</feature>
<accession>A0ABV3JS88</accession>
<evidence type="ECO:0000256" key="1">
    <source>
        <dbReference type="SAM" id="Phobius"/>
    </source>
</evidence>
<proteinExistence type="predicted"/>
<dbReference type="InterPro" id="IPR026898">
    <property type="entry name" value="PrsW"/>
</dbReference>
<organism evidence="2 3">
    <name type="scientific">Streptomyces orinoci</name>
    <name type="common">Streptoverticillium orinoci</name>
    <dbReference type="NCBI Taxonomy" id="67339"/>
    <lineage>
        <taxon>Bacteria</taxon>
        <taxon>Bacillati</taxon>
        <taxon>Actinomycetota</taxon>
        <taxon>Actinomycetes</taxon>
        <taxon>Kitasatosporales</taxon>
        <taxon>Streptomycetaceae</taxon>
        <taxon>Streptomyces</taxon>
    </lineage>
</organism>
<dbReference type="EC" id="3.4.-.-" evidence="2"/>
<dbReference type="RefSeq" id="WP_109278526.1">
    <property type="nucleotide sequence ID" value="NZ_JBFAUK010000002.1"/>
</dbReference>
<feature type="transmembrane region" description="Helical" evidence="1">
    <location>
        <begin position="60"/>
        <end position="78"/>
    </location>
</feature>
<keyword evidence="1" id="KW-0812">Transmembrane</keyword>
<evidence type="ECO:0000313" key="3">
    <source>
        <dbReference type="Proteomes" id="UP001552594"/>
    </source>
</evidence>
<sequence>MWLRCLTAGLALWVSAVLVTAATHNSRLLPTVILLGSFLAPGCFVLWAQERYGRRRAIGLLPGCFLVGGVLGVLGASVLEHCLLHPSMTLFAGVGLIEEGVKALALVWLLRGHPRTRGPRTGLVLGAAVGFGFAAFESAGYAFNALIADRDLSLRALIETEVLRGLLAPFGHGLWTAILGGALLAARHHGRFRLTERVIACYAGVSLLHALWDAMNDIAGRLVRLLAADPMPGGQEQERLRLVLSNAGLLAVALTGVAWLASLVRSTGGASVPRS</sequence>
<dbReference type="EMBL" id="JBFAUK010000002">
    <property type="protein sequence ID" value="MEV5505347.1"/>
    <property type="molecule type" value="Genomic_DNA"/>
</dbReference>
<dbReference type="GO" id="GO:0006508">
    <property type="term" value="P:proteolysis"/>
    <property type="evidence" value="ECO:0007669"/>
    <property type="project" value="UniProtKB-KW"/>
</dbReference>
<reference evidence="2 3" key="1">
    <citation type="submission" date="2024-06" db="EMBL/GenBank/DDBJ databases">
        <title>The Natural Products Discovery Center: Release of the First 8490 Sequenced Strains for Exploring Actinobacteria Biosynthetic Diversity.</title>
        <authorList>
            <person name="Kalkreuter E."/>
            <person name="Kautsar S.A."/>
            <person name="Yang D."/>
            <person name="Bader C.D."/>
            <person name="Teijaro C.N."/>
            <person name="Fluegel L."/>
            <person name="Davis C.M."/>
            <person name="Simpson J.R."/>
            <person name="Lauterbach L."/>
            <person name="Steele A.D."/>
            <person name="Gui C."/>
            <person name="Meng S."/>
            <person name="Li G."/>
            <person name="Viehrig K."/>
            <person name="Ye F."/>
            <person name="Su P."/>
            <person name="Kiefer A.F."/>
            <person name="Nichols A."/>
            <person name="Cepeda A.J."/>
            <person name="Yan W."/>
            <person name="Fan B."/>
            <person name="Jiang Y."/>
            <person name="Adhikari A."/>
            <person name="Zheng C.-J."/>
            <person name="Schuster L."/>
            <person name="Cowan T.M."/>
            <person name="Smanski M.J."/>
            <person name="Chevrette M.G."/>
            <person name="De Carvalho L.P.S."/>
            <person name="Shen B."/>
        </authorList>
    </citation>
    <scope>NUCLEOTIDE SEQUENCE [LARGE SCALE GENOMIC DNA]</scope>
    <source>
        <strain evidence="2 3">NPDC052347</strain>
    </source>
</reference>
<keyword evidence="1" id="KW-0472">Membrane</keyword>
<dbReference type="Proteomes" id="UP001552594">
    <property type="component" value="Unassembled WGS sequence"/>
</dbReference>
<name>A0ABV3JS88_STRON</name>
<dbReference type="GO" id="GO:0008233">
    <property type="term" value="F:peptidase activity"/>
    <property type="evidence" value="ECO:0007669"/>
    <property type="project" value="UniProtKB-KW"/>
</dbReference>
<keyword evidence="2" id="KW-0378">Hydrolase</keyword>
<gene>
    <name evidence="2" type="ORF">AB0L16_02580</name>
</gene>
<dbReference type="PANTHER" id="PTHR36844">
    <property type="entry name" value="PROTEASE PRSW"/>
    <property type="match status" value="1"/>
</dbReference>
<keyword evidence="2" id="KW-0645">Protease</keyword>
<feature type="transmembrane region" description="Helical" evidence="1">
    <location>
        <begin position="31"/>
        <end position="48"/>
    </location>
</feature>
<keyword evidence="3" id="KW-1185">Reference proteome</keyword>